<dbReference type="EMBL" id="BDDD01006345">
    <property type="protein sequence ID" value="GAV90518.1"/>
    <property type="molecule type" value="Genomic_DNA"/>
</dbReference>
<evidence type="ECO:0000313" key="7">
    <source>
        <dbReference type="EMBL" id="GAV90518.1"/>
    </source>
</evidence>
<dbReference type="GO" id="GO:0008270">
    <property type="term" value="F:zinc ion binding"/>
    <property type="evidence" value="ECO:0007669"/>
    <property type="project" value="UniProtKB-KW"/>
</dbReference>
<evidence type="ECO:0000256" key="5">
    <source>
        <dbReference type="SAM" id="MobiDB-lite"/>
    </source>
</evidence>
<evidence type="ECO:0000259" key="6">
    <source>
        <dbReference type="PROSITE" id="PS50966"/>
    </source>
</evidence>
<dbReference type="InterPro" id="IPR006564">
    <property type="entry name" value="Znf_PMZ"/>
</dbReference>
<evidence type="ECO:0000256" key="2">
    <source>
        <dbReference type="ARBA" id="ARBA00022771"/>
    </source>
</evidence>
<protein>
    <submittedName>
        <fullName evidence="7">SWIM domain-containing protein</fullName>
    </submittedName>
</protein>
<dbReference type="PROSITE" id="PS50966">
    <property type="entry name" value="ZF_SWIM"/>
    <property type="match status" value="1"/>
</dbReference>
<name>A0A1Q3DE25_CEPFO</name>
<sequence>MKNLSCSCRVWDLNGIPCPHAICAIQHNGDAVDFIAHWYKKTTYMKTYEETLKPVKSSKYWPKSGLEPPLPPPKREMPGRCKHKRRRDPDEPKKMSKLSKKYSVMRRRQCKGVGHNRAGCPNKSVSNRASKGKGKATQKKSATKRPRMQGLGIYTNPVTGLQILNPHWQQGHVIWT</sequence>
<dbReference type="PANTHER" id="PTHR31973:SF187">
    <property type="entry name" value="MUTATOR TRANSPOSASE MUDRA PROTEIN"/>
    <property type="match status" value="1"/>
</dbReference>
<gene>
    <name evidence="7" type="ORF">CFOL_v3_33927</name>
</gene>
<keyword evidence="2 4" id="KW-0863">Zinc-finger</keyword>
<reference evidence="8" key="1">
    <citation type="submission" date="2016-04" db="EMBL/GenBank/DDBJ databases">
        <title>Cephalotus genome sequencing.</title>
        <authorList>
            <person name="Fukushima K."/>
            <person name="Hasebe M."/>
            <person name="Fang X."/>
        </authorList>
    </citation>
    <scope>NUCLEOTIDE SEQUENCE [LARGE SCALE GENOMIC DNA]</scope>
    <source>
        <strain evidence="8">cv. St1</strain>
    </source>
</reference>
<dbReference type="InParanoid" id="A0A1Q3DE25"/>
<organism evidence="7 8">
    <name type="scientific">Cephalotus follicularis</name>
    <name type="common">Albany pitcher plant</name>
    <dbReference type="NCBI Taxonomy" id="3775"/>
    <lineage>
        <taxon>Eukaryota</taxon>
        <taxon>Viridiplantae</taxon>
        <taxon>Streptophyta</taxon>
        <taxon>Embryophyta</taxon>
        <taxon>Tracheophyta</taxon>
        <taxon>Spermatophyta</taxon>
        <taxon>Magnoliopsida</taxon>
        <taxon>eudicotyledons</taxon>
        <taxon>Gunneridae</taxon>
        <taxon>Pentapetalae</taxon>
        <taxon>rosids</taxon>
        <taxon>fabids</taxon>
        <taxon>Oxalidales</taxon>
        <taxon>Cephalotaceae</taxon>
        <taxon>Cephalotus</taxon>
    </lineage>
</organism>
<comment type="caution">
    <text evidence="7">The sequence shown here is derived from an EMBL/GenBank/DDBJ whole genome shotgun (WGS) entry which is preliminary data.</text>
</comment>
<dbReference type="Proteomes" id="UP000187406">
    <property type="component" value="Unassembled WGS sequence"/>
</dbReference>
<evidence type="ECO:0000256" key="4">
    <source>
        <dbReference type="PROSITE-ProRule" id="PRU00325"/>
    </source>
</evidence>
<dbReference type="InterPro" id="IPR007527">
    <property type="entry name" value="Znf_SWIM"/>
</dbReference>
<dbReference type="AlphaFoldDB" id="A0A1Q3DE25"/>
<feature type="compositionally biased region" description="Basic residues" evidence="5">
    <location>
        <begin position="130"/>
        <end position="147"/>
    </location>
</feature>
<feature type="domain" description="SWIM-type" evidence="6">
    <location>
        <begin position="1"/>
        <end position="29"/>
    </location>
</feature>
<feature type="region of interest" description="Disordered" evidence="5">
    <location>
        <begin position="59"/>
        <end position="147"/>
    </location>
</feature>
<proteinExistence type="predicted"/>
<keyword evidence="3" id="KW-0862">Zinc</keyword>
<dbReference type="Pfam" id="PF04434">
    <property type="entry name" value="SWIM"/>
    <property type="match status" value="1"/>
</dbReference>
<evidence type="ECO:0000256" key="1">
    <source>
        <dbReference type="ARBA" id="ARBA00022723"/>
    </source>
</evidence>
<evidence type="ECO:0000313" key="8">
    <source>
        <dbReference type="Proteomes" id="UP000187406"/>
    </source>
</evidence>
<keyword evidence="1" id="KW-0479">Metal-binding</keyword>
<dbReference type="STRING" id="3775.A0A1Q3DE25"/>
<dbReference type="OrthoDB" id="1939383at2759"/>
<evidence type="ECO:0000256" key="3">
    <source>
        <dbReference type="ARBA" id="ARBA00022833"/>
    </source>
</evidence>
<keyword evidence="8" id="KW-1185">Reference proteome</keyword>
<dbReference type="SMART" id="SM00575">
    <property type="entry name" value="ZnF_PMZ"/>
    <property type="match status" value="1"/>
</dbReference>
<dbReference type="PANTHER" id="PTHR31973">
    <property type="entry name" value="POLYPROTEIN, PUTATIVE-RELATED"/>
    <property type="match status" value="1"/>
</dbReference>
<accession>A0A1Q3DE25</accession>
<feature type="compositionally biased region" description="Basic residues" evidence="5">
    <location>
        <begin position="95"/>
        <end position="110"/>
    </location>
</feature>